<comment type="caution">
    <text evidence="4">The sequence shown here is derived from an EMBL/GenBank/DDBJ whole genome shotgun (WGS) entry which is preliminary data.</text>
</comment>
<dbReference type="Proteomes" id="UP001516023">
    <property type="component" value="Unassembled WGS sequence"/>
</dbReference>
<protein>
    <recommendedName>
        <fullName evidence="3">Chitin-binding type-3 domain-containing protein</fullName>
    </recommendedName>
</protein>
<dbReference type="Gene3D" id="2.10.10.20">
    <property type="entry name" value="Carbohydrate-binding module superfamily 5/12"/>
    <property type="match status" value="1"/>
</dbReference>
<gene>
    <name evidence="4" type="ORF">HJC23_000102</name>
</gene>
<evidence type="ECO:0000313" key="5">
    <source>
        <dbReference type="Proteomes" id="UP001516023"/>
    </source>
</evidence>
<feature type="domain" description="Chitin-binding type-3" evidence="3">
    <location>
        <begin position="172"/>
        <end position="224"/>
    </location>
</feature>
<dbReference type="EMBL" id="JABMIG020000253">
    <property type="protein sequence ID" value="KAL3783693.1"/>
    <property type="molecule type" value="Genomic_DNA"/>
</dbReference>
<dbReference type="PANTHER" id="PTHR34823:SF1">
    <property type="entry name" value="CHITIN-BINDING TYPE-4 DOMAIN-CONTAINING PROTEIN"/>
    <property type="match status" value="1"/>
</dbReference>
<organism evidence="4 5">
    <name type="scientific">Cyclotella cryptica</name>
    <dbReference type="NCBI Taxonomy" id="29204"/>
    <lineage>
        <taxon>Eukaryota</taxon>
        <taxon>Sar</taxon>
        <taxon>Stramenopiles</taxon>
        <taxon>Ochrophyta</taxon>
        <taxon>Bacillariophyta</taxon>
        <taxon>Coscinodiscophyceae</taxon>
        <taxon>Thalassiosirophycidae</taxon>
        <taxon>Stephanodiscales</taxon>
        <taxon>Stephanodiscaceae</taxon>
        <taxon>Cyclotella</taxon>
    </lineage>
</organism>
<dbReference type="PANTHER" id="PTHR34823">
    <property type="entry name" value="GLCNAC-BINDING PROTEIN A"/>
    <property type="match status" value="1"/>
</dbReference>
<feature type="compositionally biased region" description="Low complexity" evidence="1">
    <location>
        <begin position="572"/>
        <end position="662"/>
    </location>
</feature>
<evidence type="ECO:0000313" key="4">
    <source>
        <dbReference type="EMBL" id="KAL3783693.1"/>
    </source>
</evidence>
<dbReference type="AlphaFoldDB" id="A0ABD3P8B8"/>
<feature type="domain" description="Chitin-binding type-3" evidence="3">
    <location>
        <begin position="93"/>
        <end position="143"/>
    </location>
</feature>
<reference evidence="4 5" key="1">
    <citation type="journal article" date="2020" name="G3 (Bethesda)">
        <title>Improved Reference Genome for Cyclotella cryptica CCMP332, a Model for Cell Wall Morphogenesis, Salinity Adaptation, and Lipid Production in Diatoms (Bacillariophyta).</title>
        <authorList>
            <person name="Roberts W.R."/>
            <person name="Downey K.M."/>
            <person name="Ruck E.C."/>
            <person name="Traller J.C."/>
            <person name="Alverson A.J."/>
        </authorList>
    </citation>
    <scope>NUCLEOTIDE SEQUENCE [LARGE SCALE GENOMIC DNA]</scope>
    <source>
        <strain evidence="4 5">CCMP332</strain>
    </source>
</reference>
<feature type="signal peptide" evidence="2">
    <location>
        <begin position="1"/>
        <end position="25"/>
    </location>
</feature>
<dbReference type="InterPro" id="IPR051024">
    <property type="entry name" value="GlcNAc_Chitin_IntDeg"/>
</dbReference>
<sequence length="691" mass="72599">MLPHLDVRLGVLLGVLVSATRVVNATAGTSVKKNFECNSGSQPALSHCPNYDPSNAIQAAAAWIDLGECTGTAAAPTPSNKPTYAKWTGSGCPAAWVDGFAYEGGDLAEVNGNVYKCSTTPFVNAWCGNPSYKPGDSTYWQQAWTLLGSCTGTMSPSKAPSFSTIKSAGGCPEPYAASTTYEAGDKVEANGLAYQCRSWPNSAWCSMNGYEPDGPNSKDAWTLLGYCSGSIAPTSSPNFAKLADAGGCPKVYSDASSYEAGDKVSIEVNPGTILIYECQSFPNSGYCSQYEPGHWSKLGWTLKGYCDGTISPTKAPSFVSLTDNNGCPKVYSATATYEANDKVSTDLDGTNSLVWKCSSDIHLSRYCSQYEPGNPAKLGWSLVGHCDGTIAPSKAPTFSKLTDITGGCPRVYSKTTKYEEGDLVSVVVSADPARAVVYECKGWPQGAYCNAGENFSPESANAAMGWTLKGSCTGTMTPTASPIAYPDPKCRWYNGTQPVIIRNWSAGSLSTYTAGTRVRKHDRIYKCKSYPYSLWCKMAAYEPETTAYWADAWTKAGTCLGMFEPTGAPSVSPTKSPSKSPTKSPSKSPTKSPTKSPSKSPTTSPTKSPSKSPTKSPSKSPTTSPTKSPSKSPTKSPSKSPTTSPTKSPSKSPTKSPSSSPTACTLGGSGASCTAPGECCSGNCDTSNQCV</sequence>
<accession>A0ABD3P8B8</accession>
<name>A0ABD3P8B8_9STRA</name>
<feature type="chain" id="PRO_5044746366" description="Chitin-binding type-3 domain-containing protein" evidence="2">
    <location>
        <begin position="26"/>
        <end position="691"/>
    </location>
</feature>
<keyword evidence="2" id="KW-0732">Signal</keyword>
<evidence type="ECO:0000259" key="3">
    <source>
        <dbReference type="SMART" id="SM00495"/>
    </source>
</evidence>
<evidence type="ECO:0000256" key="2">
    <source>
        <dbReference type="SAM" id="SignalP"/>
    </source>
</evidence>
<evidence type="ECO:0000256" key="1">
    <source>
        <dbReference type="SAM" id="MobiDB-lite"/>
    </source>
</evidence>
<dbReference type="InterPro" id="IPR003610">
    <property type="entry name" value="CBM5/12"/>
</dbReference>
<dbReference type="SMART" id="SM00495">
    <property type="entry name" value="ChtBD3"/>
    <property type="match status" value="3"/>
</dbReference>
<feature type="region of interest" description="Disordered" evidence="1">
    <location>
        <begin position="568"/>
        <end position="677"/>
    </location>
</feature>
<feature type="domain" description="Chitin-binding type-3" evidence="3">
    <location>
        <begin position="501"/>
        <end position="552"/>
    </location>
</feature>
<keyword evidence="5" id="KW-1185">Reference proteome</keyword>
<proteinExistence type="predicted"/>